<dbReference type="InterPro" id="IPR008983">
    <property type="entry name" value="Tumour_necrosis_fac-like_dom"/>
</dbReference>
<accession>A0A0D6JB15</accession>
<name>A0A0D6JB15_9HYPH</name>
<dbReference type="Pfam" id="PF13884">
    <property type="entry name" value="Peptidase_S74"/>
    <property type="match status" value="1"/>
</dbReference>
<keyword evidence="2" id="KW-0732">Signal</keyword>
<evidence type="ECO:0000259" key="3">
    <source>
        <dbReference type="PROSITE" id="PS51688"/>
    </source>
</evidence>
<dbReference type="EMBL" id="LN829119">
    <property type="protein sequence ID" value="CPR16138.1"/>
    <property type="molecule type" value="Genomic_DNA"/>
</dbReference>
<feature type="domain" description="Peptidase S74" evidence="3">
    <location>
        <begin position="2218"/>
        <end position="2305"/>
    </location>
</feature>
<dbReference type="SUPFAM" id="SSF88874">
    <property type="entry name" value="Receptor-binding domain of short tail fibre protein gp12"/>
    <property type="match status" value="2"/>
</dbReference>
<dbReference type="InterPro" id="IPR030392">
    <property type="entry name" value="S74_ICA"/>
</dbReference>
<protein>
    <recommendedName>
        <fullName evidence="3">Peptidase S74 domain-containing protein</fullName>
    </recommendedName>
</protein>
<dbReference type="RefSeq" id="WP_152024944.1">
    <property type="nucleotide sequence ID" value="NZ_LN829118.1"/>
</dbReference>
<feature type="signal peptide" evidence="2">
    <location>
        <begin position="1"/>
        <end position="23"/>
    </location>
</feature>
<dbReference type="KEGG" id="fil:BN1229_v1_0663"/>
<feature type="coiled-coil region" evidence="1">
    <location>
        <begin position="2298"/>
        <end position="2325"/>
    </location>
</feature>
<organism evidence="4 5">
    <name type="scientific">Candidatus Filomicrobium marinum</name>
    <dbReference type="NCBI Taxonomy" id="1608628"/>
    <lineage>
        <taxon>Bacteria</taxon>
        <taxon>Pseudomonadati</taxon>
        <taxon>Pseudomonadota</taxon>
        <taxon>Alphaproteobacteria</taxon>
        <taxon>Hyphomicrobiales</taxon>
        <taxon>Hyphomicrobiaceae</taxon>
        <taxon>Filomicrobium</taxon>
    </lineage>
</organism>
<proteinExistence type="predicted"/>
<evidence type="ECO:0000256" key="1">
    <source>
        <dbReference type="SAM" id="Coils"/>
    </source>
</evidence>
<evidence type="ECO:0000313" key="4">
    <source>
        <dbReference type="EMBL" id="CPR16138.1"/>
    </source>
</evidence>
<evidence type="ECO:0000313" key="5">
    <source>
        <dbReference type="Proteomes" id="UP000033187"/>
    </source>
</evidence>
<keyword evidence="1" id="KW-0175">Coiled coil</keyword>
<dbReference type="Gene3D" id="2.60.120.40">
    <property type="match status" value="1"/>
</dbReference>
<feature type="chain" id="PRO_5002306242" description="Peptidase S74 domain-containing protein" evidence="2">
    <location>
        <begin position="24"/>
        <end position="2329"/>
    </location>
</feature>
<keyword evidence="5" id="KW-1185">Reference proteome</keyword>
<reference evidence="5" key="1">
    <citation type="submission" date="2015-02" db="EMBL/GenBank/DDBJ databases">
        <authorList>
            <person name="Chooi Y.-H."/>
        </authorList>
    </citation>
    <scope>NUCLEOTIDE SEQUENCE [LARGE SCALE GENOMIC DNA]</scope>
    <source>
        <strain evidence="5">strain Y</strain>
    </source>
</reference>
<dbReference type="OrthoDB" id="9810174at2"/>
<evidence type="ECO:0000256" key="2">
    <source>
        <dbReference type="SAM" id="SignalP"/>
    </source>
</evidence>
<dbReference type="Proteomes" id="UP000033187">
    <property type="component" value="Chromosome 1"/>
</dbReference>
<dbReference type="KEGG" id="fiy:BN1229_v1_0668"/>
<sequence>MKLDLRRVVLCALAGLAAASAYAQDWGNVAVISDTMGNNSGRLCVGDGSRPSDIGCPTYAPSLSTAGHVSITGNVSANKFIGDGSSLTGMASGDRLTSGTHVVVVNESTGSVSLTTGGGTWGYLSAGWSFLNNLFTNTVSSSLVSATNVSATLVDATRDGTVSGTYGYFRYISGTNIHGTFTGDGSGLTDIGSGDRIASGTTPQTQVVAISNTRYISITQGGADTAWFDPTRGLVALGVSTTGPISGTRGYFSNFVGIGTGTPAAHLTIEENGPTTAAAILVSNTVSGTAASARLQLSTQGGSAYIYRTSEGYTPAGVRNSLVIQEFGGGDIVFWTYGGEVARITSGRNFGIGEDSPTATLGVSGTISATGAIQVGASALSCSGGIPGALRYNSGSMEYCNGTSWTNLSSSTSAGVTTIASLTDVQLTNTAGRDYLRYDAIGGKWVNISESEVMSTTTMLSNWPDAIVCTSSSTSRTLYLDEVGTTYATYEQPRSAAGGTRSYISFNAAGAYNSNQSQGSSDCVTNAWSISQLYARGLAFNFIGGIDGDAGSPVEGDRITSGTLAVIGNSATSIVSLTTNGTTWGYLGNSASYLPTITANKVSSTNISATYVHLNSATTPLACNSGFTGAMRYTSGTMQVCDGNNWGNIGIGVPGGTIAAFEAVSCPAGWSEYTPARGRFLRGIDTLAAGIDPSGTRAPGNIQEDTLQNLTGTLANGGHDIQNVVDSADGVFEMVSGARTHYIPRTSGGASGVPIGVRMDASLQARTSTETRPKNVAVIYCQYNGYNTELSTGVATLASLSDVAVGGVANGQVLAFDGSSWVPSNTSSVGLLNDLTDVNTAGAVAGNVIRYNGSSWVVSDATSVAALSSLSDVTLTNLAGRDYLRYDAIASKWVNISESTVMSTTTILPGWPDAMICNKDGDDYVLYNKYNDATTVYYGLWTNNSASEWRVSVSKATRTVANANNLGTADCVGQSIAQMYAAGKAFNFIGGIEGDAGSPVEGDRITSGTLAVVANSATSIVSLSTNGTTWGYLGNAASYLPTLTANKVSSTNISGSLIQVGYGNGASCDAARKGAIRYSDTSSTIEYCNSTAWVSMGPSATETVSWAVHKHNVDQTVTADQMVLITWHAERFDTNNNFSGNRFTASVPGKYFVSAAVTCGGSTSYCVTYIRKNGSSIMEGRMRSSIAGGNKNSPVSGVVDMAVGDYLDVAAYNGGGTTVIGAESFTFFTGALLAPQGGGSGGGASLLNDLTDVNTSGAAAGSVIRYDGASWVVSTTGDATAEGDRLVSGTLSVVANSATSIVSLTTNGTTWGYLGNAASYLPTLTANKVSSTNISATYVHLNSATTPLACDSGFTGAMRYTSGTMQVCDGNNWGNIGIGVPGGTIAAFEAVSCPAGWSEYTPARGRFLRGIDTLAAGIDPSGTRAPGNIQEDTLQNVTGFFGGTNLSTDGPFYVDGGSGNFGSSGTGARRNIAFDLSLSARTSTETRPTNVAVIYCQYNGFESQLSTGVATLASLSDVAVGGVATGQVLAFDGSSWVPSNTSSVGLLNDLTDVNTAGAVAGNVIRYNGSSWVVSDATSVAALSSLTDVTLTNLAGRDYLRYDAGASKWVNISESTVMSTTTMIDGWPDAIVCNVTNPVWGLSVGYLTRAPGNANLYGYAFNSMSTNNLFHAYFNPDGSFNSYQNLTTTDCNTSISSLYATGQAFNFIGSANVAGSSAEGDRLTSGTLSVVANSTTSVVSLSTAGTTWGYLGNGVSYLPTLMSGKVSSTNISSTYVQLSSATTPQACSNSIVGAIRYSVGTIQVCNGVAWTSQTTGDNSDLFAVLADQKPTGTHGGTYPANTWLTRDLNTKLYDSIGVTLSSNQFTLPAGTYLIDAVIHAYKTGASQALLYNVTDAAAALNGTTVLASPSNNVYLTAGLRGVLVLDSAKTFEIRWRGDNGQSGTGLGFAANIAGYPETYMNVLITKLNSGGGGDGGNGVSAFNDLTDVNTAGAVEGNVIRYDGSNWVVSDATSVMALSGLTDVTLTNLAGRDYLRYDAGASKWVNISESTVMSTTTMVDGWPDAIVCNSGANRRVLFYDIADSNYVNYHMAQSGAGGYISMIFNKSTRAYYSHAGMTGFDCLNQSIQQLYASGQAFNFIGSANVASMVDVDRITSGTLAMVANTAGNYVSLTTGGTTWGYFGQSASYLPTLLTVGGNVSVTGGISVTGNVRAYSYLHLSDERLKDTITTIPNAADILTKLRGTHFRWKSSKQFSYGLIAQEVEKVVPDLVTNGEGLKAVDYDQLAPILLEGWKVHHKAIKALEDENAQLKAAMEGLEQRIRKLEAAGVAR</sequence>
<dbReference type="PROSITE" id="PS51688">
    <property type="entry name" value="ICA"/>
    <property type="match status" value="1"/>
</dbReference>
<dbReference type="SUPFAM" id="SSF49842">
    <property type="entry name" value="TNF-like"/>
    <property type="match status" value="1"/>
</dbReference>
<gene>
    <name evidence="4" type="ORF">YBN1229_v1_0668</name>
</gene>